<dbReference type="RefSeq" id="WP_016962397.1">
    <property type="nucleotide sequence ID" value="NZ_AJWN02000070.1"/>
</dbReference>
<dbReference type="Proteomes" id="UP000095039">
    <property type="component" value="Unassembled WGS sequence"/>
</dbReference>
<feature type="chain" id="PRO_5009172408" evidence="2">
    <location>
        <begin position="26"/>
        <end position="326"/>
    </location>
</feature>
<dbReference type="InterPro" id="IPR018389">
    <property type="entry name" value="DctP_fam"/>
</dbReference>
<comment type="caution">
    <text evidence="3">The sequence shown here is derived from an EMBL/GenBank/DDBJ whole genome shotgun (WGS) entry which is preliminary data.</text>
</comment>
<name>A0A1E5C3J3_9GAMM</name>
<dbReference type="PANTHER" id="PTHR33376">
    <property type="match status" value="1"/>
</dbReference>
<sequence>MKLLKTLLPAAVVSFSALMMPSTFAAQWHMPTPYGDANLPTKIAYGFAEQINEATGGDLDIKVHSGASLMKHPEIPRAVRTGQVQLGEVFIGIMGNTHPIFKHDNIPFLATDYEQAQALWEASKPEIEKQLNKEGMMLLYTVPWPAQSLYSKKPVNSLADIQGTKMRAYSPSTSRLADLMNTTPTTVQVPDIPQAFSTGIIDAMITSPSTGANGQAWDYLSHFNEIKAWIPKNVVVVNKRAFKRLDKKTQQAMLDAAAAAEARGWSEVTAQEAKDTKTLADNGIEVSQPSEQLLNELQAIGVTMTSEWEAESPETLTPVLKAYRGQ</sequence>
<dbReference type="AlphaFoldDB" id="A0A1E5C3J3"/>
<dbReference type="InterPro" id="IPR038404">
    <property type="entry name" value="TRAP_DctP_sf"/>
</dbReference>
<dbReference type="PANTHER" id="PTHR33376:SF4">
    <property type="entry name" value="SIALIC ACID-BINDING PERIPLASMIC PROTEIN SIAP"/>
    <property type="match status" value="1"/>
</dbReference>
<keyword evidence="4" id="KW-1185">Reference proteome</keyword>
<reference evidence="3 4" key="1">
    <citation type="journal article" date="2012" name="Science">
        <title>Ecological populations of bacteria act as socially cohesive units of antibiotic production and resistance.</title>
        <authorList>
            <person name="Cordero O.X."/>
            <person name="Wildschutte H."/>
            <person name="Kirkup B."/>
            <person name="Proehl S."/>
            <person name="Ngo L."/>
            <person name="Hussain F."/>
            <person name="Le Roux F."/>
            <person name="Mincer T."/>
            <person name="Polz M.F."/>
        </authorList>
    </citation>
    <scope>NUCLEOTIDE SEQUENCE [LARGE SCALE GENOMIC DNA]</scope>
    <source>
        <strain evidence="3 4">FF-454</strain>
    </source>
</reference>
<evidence type="ECO:0000256" key="1">
    <source>
        <dbReference type="ARBA" id="ARBA00022729"/>
    </source>
</evidence>
<protein>
    <submittedName>
        <fullName evidence="3">C4-dicarboxylate ABC transporter substrate-binding protein</fullName>
    </submittedName>
</protein>
<dbReference type="Pfam" id="PF03480">
    <property type="entry name" value="DctP"/>
    <property type="match status" value="1"/>
</dbReference>
<evidence type="ECO:0000256" key="2">
    <source>
        <dbReference type="SAM" id="SignalP"/>
    </source>
</evidence>
<evidence type="ECO:0000313" key="4">
    <source>
        <dbReference type="Proteomes" id="UP000095039"/>
    </source>
</evidence>
<dbReference type="GO" id="GO:0055085">
    <property type="term" value="P:transmembrane transport"/>
    <property type="evidence" value="ECO:0007669"/>
    <property type="project" value="InterPro"/>
</dbReference>
<dbReference type="Gene3D" id="3.40.190.170">
    <property type="entry name" value="Bacterial extracellular solute-binding protein, family 7"/>
    <property type="match status" value="1"/>
</dbReference>
<keyword evidence="1 2" id="KW-0732">Signal</keyword>
<dbReference type="SUPFAM" id="SSF53850">
    <property type="entry name" value="Periplasmic binding protein-like II"/>
    <property type="match status" value="1"/>
</dbReference>
<proteinExistence type="predicted"/>
<dbReference type="EMBL" id="AJWN02000070">
    <property type="protein sequence ID" value="OEE60049.1"/>
    <property type="molecule type" value="Genomic_DNA"/>
</dbReference>
<organism evidence="3 4">
    <name type="scientific">Enterovibrio norvegicus FF-454</name>
    <dbReference type="NCBI Taxonomy" id="1185651"/>
    <lineage>
        <taxon>Bacteria</taxon>
        <taxon>Pseudomonadati</taxon>
        <taxon>Pseudomonadota</taxon>
        <taxon>Gammaproteobacteria</taxon>
        <taxon>Vibrionales</taxon>
        <taxon>Vibrionaceae</taxon>
        <taxon>Enterovibrio</taxon>
    </lineage>
</organism>
<accession>A0A1E5C3J3</accession>
<gene>
    <name evidence="3" type="ORF">A1OK_12110</name>
</gene>
<dbReference type="CDD" id="cd13602">
    <property type="entry name" value="PBP2_TRAP_BpDctp6_7"/>
    <property type="match status" value="1"/>
</dbReference>
<evidence type="ECO:0000313" key="3">
    <source>
        <dbReference type="EMBL" id="OEE60049.1"/>
    </source>
</evidence>
<feature type="signal peptide" evidence="2">
    <location>
        <begin position="1"/>
        <end position="25"/>
    </location>
</feature>
<dbReference type="NCBIfam" id="NF037995">
    <property type="entry name" value="TRAP_S1"/>
    <property type="match status" value="1"/>
</dbReference>